<dbReference type="PANTHER" id="PTHR47595">
    <property type="entry name" value="HEAT SHOCK 70 KDA PROTEIN 14"/>
    <property type="match status" value="1"/>
</dbReference>
<reference evidence="3" key="1">
    <citation type="submission" date="2017-05" db="UniProtKB">
        <authorList>
            <consortium name="EnsemblMetazoa"/>
        </authorList>
    </citation>
    <scope>IDENTIFICATION</scope>
</reference>
<dbReference type="OMA" id="AWCERED"/>
<evidence type="ECO:0000313" key="3">
    <source>
        <dbReference type="EnsemblMetazoa" id="Aqu2.1.20872_001"/>
    </source>
</evidence>
<feature type="domain" description="Myb/SANT-like DNA-binding" evidence="2">
    <location>
        <begin position="18"/>
        <end position="104"/>
    </location>
</feature>
<dbReference type="AlphaFoldDB" id="A0A1X7TZL7"/>
<dbReference type="EnsemblMetazoa" id="Aqu2.1.20872_001">
    <property type="protein sequence ID" value="Aqu2.1.20872_001"/>
    <property type="gene ID" value="Aqu2.1.20872"/>
</dbReference>
<feature type="coiled-coil region" evidence="1">
    <location>
        <begin position="224"/>
        <end position="259"/>
    </location>
</feature>
<dbReference type="FunFam" id="1.10.10.60:FF:000032">
    <property type="entry name" value="Zinc finger and SCAN domain-containing 20"/>
    <property type="match status" value="1"/>
</dbReference>
<proteinExistence type="predicted"/>
<dbReference type="InterPro" id="IPR044822">
    <property type="entry name" value="Myb_DNA-bind_4"/>
</dbReference>
<evidence type="ECO:0000259" key="2">
    <source>
        <dbReference type="Pfam" id="PF13837"/>
    </source>
</evidence>
<dbReference type="Pfam" id="PF13837">
    <property type="entry name" value="Myb_DNA-bind_4"/>
    <property type="match status" value="1"/>
</dbReference>
<dbReference type="eggNOG" id="ENOG502RVHA">
    <property type="taxonomic scope" value="Eukaryota"/>
</dbReference>
<dbReference type="OrthoDB" id="691673at2759"/>
<dbReference type="Gene3D" id="1.10.10.60">
    <property type="entry name" value="Homeodomain-like"/>
    <property type="match status" value="1"/>
</dbReference>
<accession>A0A1X7TZL7</accession>
<name>A0A1X7TZL7_AMPQE</name>
<dbReference type="PANTHER" id="PTHR47595:SF1">
    <property type="entry name" value="MYB_SANT-LIKE DNA-BINDING DOMAIN-CONTAINING PROTEIN"/>
    <property type="match status" value="1"/>
</dbReference>
<protein>
    <recommendedName>
        <fullName evidence="2">Myb/SANT-like DNA-binding domain-containing protein</fullName>
    </recommendedName>
</protein>
<organism evidence="3">
    <name type="scientific">Amphimedon queenslandica</name>
    <name type="common">Sponge</name>
    <dbReference type="NCBI Taxonomy" id="400682"/>
    <lineage>
        <taxon>Eukaryota</taxon>
        <taxon>Metazoa</taxon>
        <taxon>Porifera</taxon>
        <taxon>Demospongiae</taxon>
        <taxon>Heteroscleromorpha</taxon>
        <taxon>Haplosclerida</taxon>
        <taxon>Niphatidae</taxon>
        <taxon>Amphimedon</taxon>
    </lineage>
</organism>
<keyword evidence="1" id="KW-0175">Coiled coil</keyword>
<sequence>MGWGKEEHKHMLKMATIWCDEESHKLLELWGEEGIQAQLEGCTRNKHIYEKVSKSMEESGYSKTAIQCREKIKKLKKDYKKVKDKNIPTGTGTTVWKFYDAVNDILGNKPATHPPVVIDTSVESVRSQVTHIMNRSEDFDNSSSSGALETEYDGDDWSFVETESGTTIDSATEGKINEGKVETKPKRKRGKEDKYERAISVFEKVLAQSKDADGRFFELEEKRLKLEERQLEFEDRRLREEQEREAQRRREEREFQQNLFALCSRHMPLYNHFNAPFKDNNR</sequence>
<dbReference type="InParanoid" id="A0A1X7TZL7"/>
<evidence type="ECO:0000256" key="1">
    <source>
        <dbReference type="SAM" id="Coils"/>
    </source>
</evidence>